<gene>
    <name evidence="10" type="primary">yhdY</name>
    <name evidence="10" type="ORF">RUE5091_03839</name>
</gene>
<evidence type="ECO:0000256" key="4">
    <source>
        <dbReference type="ARBA" id="ARBA00022475"/>
    </source>
</evidence>
<feature type="transmembrane region" description="Helical" evidence="8">
    <location>
        <begin position="167"/>
        <end position="191"/>
    </location>
</feature>
<dbReference type="EMBL" id="CYUD01000014">
    <property type="protein sequence ID" value="CUK15112.1"/>
    <property type="molecule type" value="Genomic_DNA"/>
</dbReference>
<evidence type="ECO:0000256" key="3">
    <source>
        <dbReference type="ARBA" id="ARBA00022448"/>
    </source>
</evidence>
<comment type="subcellular location">
    <subcellularLocation>
        <location evidence="1">Cell inner membrane</location>
        <topology evidence="1">Multi-pass membrane protein</topology>
    </subcellularLocation>
    <subcellularLocation>
        <location evidence="8">Cell membrane</location>
        <topology evidence="8">Multi-pass membrane protein</topology>
    </subcellularLocation>
</comment>
<evidence type="ECO:0000256" key="2">
    <source>
        <dbReference type="ARBA" id="ARBA00010072"/>
    </source>
</evidence>
<keyword evidence="5 8" id="KW-0812">Transmembrane</keyword>
<evidence type="ECO:0000256" key="7">
    <source>
        <dbReference type="ARBA" id="ARBA00023136"/>
    </source>
</evidence>
<comment type="similarity">
    <text evidence="2">Belongs to the binding-protein-dependent transport system permease family. HisMQ subfamily.</text>
</comment>
<organism evidence="10 11">
    <name type="scientific">Ruegeria denitrificans</name>
    <dbReference type="NCBI Taxonomy" id="1715692"/>
    <lineage>
        <taxon>Bacteria</taxon>
        <taxon>Pseudomonadati</taxon>
        <taxon>Pseudomonadota</taxon>
        <taxon>Alphaproteobacteria</taxon>
        <taxon>Rhodobacterales</taxon>
        <taxon>Roseobacteraceae</taxon>
        <taxon>Ruegeria</taxon>
    </lineage>
</organism>
<dbReference type="NCBIfam" id="TIGR01726">
    <property type="entry name" value="HEQRo_perm_3TM"/>
    <property type="match status" value="1"/>
</dbReference>
<dbReference type="OrthoDB" id="9771188at2"/>
<dbReference type="PROSITE" id="PS50928">
    <property type="entry name" value="ABC_TM1"/>
    <property type="match status" value="1"/>
</dbReference>
<proteinExistence type="inferred from homology"/>
<evidence type="ECO:0000313" key="10">
    <source>
        <dbReference type="EMBL" id="CUK15112.1"/>
    </source>
</evidence>
<dbReference type="PANTHER" id="PTHR30614">
    <property type="entry name" value="MEMBRANE COMPONENT OF AMINO ACID ABC TRANSPORTER"/>
    <property type="match status" value="1"/>
</dbReference>
<dbReference type="GO" id="GO:0006865">
    <property type="term" value="P:amino acid transport"/>
    <property type="evidence" value="ECO:0007669"/>
    <property type="project" value="TreeGrafter"/>
</dbReference>
<protein>
    <submittedName>
        <fullName evidence="10">Inner membrane amino-acid ABC transporter permease protein YhdY</fullName>
    </submittedName>
</protein>
<dbReference type="Gene3D" id="1.10.3720.10">
    <property type="entry name" value="MetI-like"/>
    <property type="match status" value="1"/>
</dbReference>
<name>A0A0N7MAS0_9RHOB</name>
<feature type="transmembrane region" description="Helical" evidence="8">
    <location>
        <begin position="203"/>
        <end position="226"/>
    </location>
</feature>
<keyword evidence="6 8" id="KW-1133">Transmembrane helix</keyword>
<sequence>MSDVSFVRTEMLPEKEPPASEVGILGWIRHNLFSSWLNAILTLAALYLIYYALSNILSWTFESVWNANSLSECREIMMATWGDTHGHACWGVIKDRWLQLLYGFYPPYPAHPDATWSNPPETGGWPAYFRPNLTFILLLVSIAPVLFTKAPRKLLFVTAAYPFLLPWLMWGGSIWGPLMVAAGFAIGYFVYKLALPAAGSLTALILAIVLPILWWLFASGPVAVAIDSVIPIGIEPVQSRDFGGFMLAILLGVVAIGVSLPIGIVLALGRQSDLMIVKYLCVGFIEFIRGVPLITLLFVASLLLNLFLPPGTNFDIILRVMIMMTLFSAAYMAEVIRGGLAALPRGQYEGADSLGLNYWQAQRLIIMPQALKISIPGIVSTFIGIFKDTTLVSIIGLFDVIGLTNGIRADTAWNGVYWELFAFIGVLFFVVCFSMSRYSMYLERKLQTGHR</sequence>
<keyword evidence="4" id="KW-1003">Cell membrane</keyword>
<evidence type="ECO:0000313" key="11">
    <source>
        <dbReference type="Proteomes" id="UP000051260"/>
    </source>
</evidence>
<dbReference type="InterPro" id="IPR035906">
    <property type="entry name" value="MetI-like_sf"/>
</dbReference>
<dbReference type="InterPro" id="IPR010065">
    <property type="entry name" value="AA_ABC_transptr_permease_3TM"/>
</dbReference>
<feature type="domain" description="ABC transmembrane type-1" evidence="9">
    <location>
        <begin position="245"/>
        <end position="439"/>
    </location>
</feature>
<feature type="transmembrane region" description="Helical" evidence="8">
    <location>
        <begin position="316"/>
        <end position="336"/>
    </location>
</feature>
<dbReference type="SUPFAM" id="SSF161098">
    <property type="entry name" value="MetI-like"/>
    <property type="match status" value="1"/>
</dbReference>
<keyword evidence="7 8" id="KW-0472">Membrane</keyword>
<reference evidence="11" key="1">
    <citation type="submission" date="2015-09" db="EMBL/GenBank/DDBJ databases">
        <authorList>
            <person name="Rodrigo-Torres L."/>
            <person name="Arahal D.R."/>
        </authorList>
    </citation>
    <scope>NUCLEOTIDE SEQUENCE [LARGE SCALE GENOMIC DNA]</scope>
    <source>
        <strain evidence="11">CECT 5091</strain>
    </source>
</reference>
<dbReference type="STRING" id="1715692.RUE5091_03839"/>
<dbReference type="CDD" id="cd06261">
    <property type="entry name" value="TM_PBP2"/>
    <property type="match status" value="1"/>
</dbReference>
<dbReference type="PANTHER" id="PTHR30614:SF41">
    <property type="entry name" value="INNER MEMBRANE AMINO-ACID ABC TRANSPORTER PERMEASE PROTEIN YHDY"/>
    <property type="match status" value="1"/>
</dbReference>
<dbReference type="Proteomes" id="UP000051260">
    <property type="component" value="Unassembled WGS sequence"/>
</dbReference>
<feature type="transmembrane region" description="Helical" evidence="8">
    <location>
        <begin position="416"/>
        <end position="435"/>
    </location>
</feature>
<dbReference type="GO" id="GO:0022857">
    <property type="term" value="F:transmembrane transporter activity"/>
    <property type="evidence" value="ECO:0007669"/>
    <property type="project" value="InterPro"/>
</dbReference>
<feature type="transmembrane region" description="Helical" evidence="8">
    <location>
        <begin position="373"/>
        <end position="396"/>
    </location>
</feature>
<keyword evidence="3 8" id="KW-0813">Transport</keyword>
<evidence type="ECO:0000256" key="8">
    <source>
        <dbReference type="RuleBase" id="RU363032"/>
    </source>
</evidence>
<dbReference type="Pfam" id="PF00528">
    <property type="entry name" value="BPD_transp_1"/>
    <property type="match status" value="1"/>
</dbReference>
<dbReference type="AlphaFoldDB" id="A0A0N7MAS0"/>
<feature type="transmembrane region" description="Helical" evidence="8">
    <location>
        <begin position="246"/>
        <end position="268"/>
    </location>
</feature>
<dbReference type="InterPro" id="IPR000515">
    <property type="entry name" value="MetI-like"/>
</dbReference>
<dbReference type="InterPro" id="IPR043429">
    <property type="entry name" value="ArtM/GltK/GlnP/TcyL/YhdX-like"/>
</dbReference>
<evidence type="ECO:0000256" key="1">
    <source>
        <dbReference type="ARBA" id="ARBA00004429"/>
    </source>
</evidence>
<evidence type="ECO:0000256" key="6">
    <source>
        <dbReference type="ARBA" id="ARBA00022989"/>
    </source>
</evidence>
<evidence type="ECO:0000259" key="9">
    <source>
        <dbReference type="PROSITE" id="PS50928"/>
    </source>
</evidence>
<dbReference type="RefSeq" id="WP_058283490.1">
    <property type="nucleotide sequence ID" value="NZ_CYUD01000014.1"/>
</dbReference>
<keyword evidence="11" id="KW-1185">Reference proteome</keyword>
<accession>A0A0N7MAS0</accession>
<dbReference type="GO" id="GO:0043190">
    <property type="term" value="C:ATP-binding cassette (ABC) transporter complex"/>
    <property type="evidence" value="ECO:0007669"/>
    <property type="project" value="InterPro"/>
</dbReference>
<feature type="transmembrane region" description="Helical" evidence="8">
    <location>
        <begin position="280"/>
        <end position="304"/>
    </location>
</feature>
<feature type="transmembrane region" description="Helical" evidence="8">
    <location>
        <begin position="35"/>
        <end position="53"/>
    </location>
</feature>
<evidence type="ECO:0000256" key="5">
    <source>
        <dbReference type="ARBA" id="ARBA00022692"/>
    </source>
</evidence>
<feature type="transmembrane region" description="Helical" evidence="8">
    <location>
        <begin position="127"/>
        <end position="147"/>
    </location>
</feature>